<reference evidence="3" key="1">
    <citation type="submission" date="2006-10" db="EMBL/GenBank/DDBJ databases">
        <authorList>
            <person name="Amadeo P."/>
            <person name="Zhao Q."/>
            <person name="Wortman J."/>
            <person name="Fraser-Liggett C."/>
            <person name="Carlton J."/>
        </authorList>
    </citation>
    <scope>NUCLEOTIDE SEQUENCE</scope>
    <source>
        <strain evidence="3">G3</strain>
    </source>
</reference>
<dbReference type="SMR" id="A2FYB7"/>
<evidence type="ECO:0000313" key="3">
    <source>
        <dbReference type="EMBL" id="EAX90101.1"/>
    </source>
</evidence>
<dbReference type="VEuPathDB" id="TrichDB:TVAG_349790"/>
<feature type="compositionally biased region" description="Low complexity" evidence="2">
    <location>
        <begin position="396"/>
        <end position="409"/>
    </location>
</feature>
<dbReference type="RefSeq" id="XP_001303031.1">
    <property type="nucleotide sequence ID" value="XM_001303030.1"/>
</dbReference>
<feature type="compositionally biased region" description="Low complexity" evidence="2">
    <location>
        <begin position="306"/>
        <end position="318"/>
    </location>
</feature>
<dbReference type="AlphaFoldDB" id="A2FYB7"/>
<keyword evidence="4" id="KW-1185">Reference proteome</keyword>
<feature type="compositionally biased region" description="Polar residues" evidence="2">
    <location>
        <begin position="201"/>
        <end position="223"/>
    </location>
</feature>
<dbReference type="KEGG" id="tva:4747780"/>
<keyword evidence="1" id="KW-0175">Coiled coil</keyword>
<evidence type="ECO:0000313" key="4">
    <source>
        <dbReference type="Proteomes" id="UP000001542"/>
    </source>
</evidence>
<feature type="compositionally biased region" description="Basic and acidic residues" evidence="2">
    <location>
        <begin position="411"/>
        <end position="433"/>
    </location>
</feature>
<reference evidence="3" key="2">
    <citation type="journal article" date="2007" name="Science">
        <title>Draft genome sequence of the sexually transmitted pathogen Trichomonas vaginalis.</title>
        <authorList>
            <person name="Carlton J.M."/>
            <person name="Hirt R.P."/>
            <person name="Silva J.C."/>
            <person name="Delcher A.L."/>
            <person name="Schatz M."/>
            <person name="Zhao Q."/>
            <person name="Wortman J.R."/>
            <person name="Bidwell S.L."/>
            <person name="Alsmark U.C.M."/>
            <person name="Besteiro S."/>
            <person name="Sicheritz-Ponten T."/>
            <person name="Noel C.J."/>
            <person name="Dacks J.B."/>
            <person name="Foster P.G."/>
            <person name="Simillion C."/>
            <person name="Van de Peer Y."/>
            <person name="Miranda-Saavedra D."/>
            <person name="Barton G.J."/>
            <person name="Westrop G.D."/>
            <person name="Mueller S."/>
            <person name="Dessi D."/>
            <person name="Fiori P.L."/>
            <person name="Ren Q."/>
            <person name="Paulsen I."/>
            <person name="Zhang H."/>
            <person name="Bastida-Corcuera F.D."/>
            <person name="Simoes-Barbosa A."/>
            <person name="Brown M.T."/>
            <person name="Hayes R.D."/>
            <person name="Mukherjee M."/>
            <person name="Okumura C.Y."/>
            <person name="Schneider R."/>
            <person name="Smith A.J."/>
            <person name="Vanacova S."/>
            <person name="Villalvazo M."/>
            <person name="Haas B.J."/>
            <person name="Pertea M."/>
            <person name="Feldblyum T.V."/>
            <person name="Utterback T.R."/>
            <person name="Shu C.L."/>
            <person name="Osoegawa K."/>
            <person name="de Jong P.J."/>
            <person name="Hrdy I."/>
            <person name="Horvathova L."/>
            <person name="Zubacova Z."/>
            <person name="Dolezal P."/>
            <person name="Malik S.B."/>
            <person name="Logsdon J.M. Jr."/>
            <person name="Henze K."/>
            <person name="Gupta A."/>
            <person name="Wang C.C."/>
            <person name="Dunne R.L."/>
            <person name="Upcroft J.A."/>
            <person name="Upcroft P."/>
            <person name="White O."/>
            <person name="Salzberg S.L."/>
            <person name="Tang P."/>
            <person name="Chiu C.-H."/>
            <person name="Lee Y.-S."/>
            <person name="Embley T.M."/>
            <person name="Coombs G.H."/>
            <person name="Mottram J.C."/>
            <person name="Tachezy J."/>
            <person name="Fraser-Liggett C.M."/>
            <person name="Johnson P.J."/>
        </authorList>
    </citation>
    <scope>NUCLEOTIDE SEQUENCE [LARGE SCALE GENOMIC DNA]</scope>
    <source>
        <strain evidence="3">G3</strain>
    </source>
</reference>
<proteinExistence type="predicted"/>
<dbReference type="InParanoid" id="A2FYB7"/>
<dbReference type="Proteomes" id="UP000001542">
    <property type="component" value="Unassembled WGS sequence"/>
</dbReference>
<dbReference type="VEuPathDB" id="TrichDB:TVAGG3_0395370"/>
<feature type="compositionally biased region" description="Acidic residues" evidence="2">
    <location>
        <begin position="287"/>
        <end position="305"/>
    </location>
</feature>
<sequence length="450" mass="49775">MDDYFEYSTDVFINSIKILNKGIIGQDVLIKIGDTQPIVFGVINSKVQGRATIDFSQGYHVNINTYRKTVPNKILLYIYIKSEDTVFVGGVNIAPLVQDSISRRGTSAIAKESLKLKNEIEKDGALVVFKVRVEVKNIPPVHAKKDQTDRAVPMRATDFFRTNQQYRKMAADLQAQVQYLQAKVNKLSNHQYQAPPEAERPQSQQNNQNFNATTSSQNSQTPEIRSFRRTRPPVDMEFNEQPRSNKRPRLFSTVSSEMHDDSAISAIRGGDSEPDTDDVIGSGDSDAMLESDESPIIGSDDEISEDSIGASSSSIGSDTKPKKKKKEDKSLISDLDIDNIDSISSDSDNKKTKKSKASKSSKASKKSQNSDIDIESDSFDSPSDEKISSSKKKVASPPHSDFDSPIDSIDSSDHEMKEKKSDSKKEKAKEKSDAFSSTSNSSSFDAVDIV</sequence>
<feature type="region of interest" description="Disordered" evidence="2">
    <location>
        <begin position="192"/>
        <end position="450"/>
    </location>
</feature>
<dbReference type="EMBL" id="DS114138">
    <property type="protein sequence ID" value="EAX90101.1"/>
    <property type="molecule type" value="Genomic_DNA"/>
</dbReference>
<accession>A2FYB7</accession>
<feature type="compositionally biased region" description="Low complexity" evidence="2">
    <location>
        <begin position="434"/>
        <end position="450"/>
    </location>
</feature>
<evidence type="ECO:0000256" key="2">
    <source>
        <dbReference type="SAM" id="MobiDB-lite"/>
    </source>
</evidence>
<organism evidence="3 4">
    <name type="scientific">Trichomonas vaginalis (strain ATCC PRA-98 / G3)</name>
    <dbReference type="NCBI Taxonomy" id="412133"/>
    <lineage>
        <taxon>Eukaryota</taxon>
        <taxon>Metamonada</taxon>
        <taxon>Parabasalia</taxon>
        <taxon>Trichomonadida</taxon>
        <taxon>Trichomonadidae</taxon>
        <taxon>Trichomonas</taxon>
    </lineage>
</organism>
<protein>
    <submittedName>
        <fullName evidence="3">Dentin sialophosphoprotein, putative</fullName>
    </submittedName>
</protein>
<evidence type="ECO:0000256" key="1">
    <source>
        <dbReference type="SAM" id="Coils"/>
    </source>
</evidence>
<feature type="coiled-coil region" evidence="1">
    <location>
        <begin position="163"/>
        <end position="190"/>
    </location>
</feature>
<feature type="compositionally biased region" description="Basic residues" evidence="2">
    <location>
        <begin position="351"/>
        <end position="365"/>
    </location>
</feature>
<name>A2FYB7_TRIV3</name>
<dbReference type="VEuPathDB" id="TrichDB:TVAGG3_0432470"/>
<gene>
    <name evidence="3" type="ORF">TVAG_349790</name>
</gene>